<dbReference type="SMART" id="SM00437">
    <property type="entry name" value="TOP1Ac"/>
    <property type="match status" value="1"/>
</dbReference>
<dbReference type="NCBIfam" id="NF005829">
    <property type="entry name" value="PRK07726.1"/>
    <property type="match status" value="1"/>
</dbReference>
<dbReference type="PANTHER" id="PTHR11390:SF21">
    <property type="entry name" value="DNA TOPOISOMERASE 3-ALPHA"/>
    <property type="match status" value="1"/>
</dbReference>
<dbReference type="EMBL" id="QSJW01000005">
    <property type="protein sequence ID" value="RHE12428.1"/>
    <property type="molecule type" value="Genomic_DNA"/>
</dbReference>
<keyword evidence="4" id="KW-0479">Metal-binding</keyword>
<keyword evidence="7" id="KW-0238">DNA-binding</keyword>
<dbReference type="GO" id="GO:0006310">
    <property type="term" value="P:DNA recombination"/>
    <property type="evidence" value="ECO:0007669"/>
    <property type="project" value="TreeGrafter"/>
</dbReference>
<dbReference type="SMART" id="SM00493">
    <property type="entry name" value="TOPRIM"/>
    <property type="match status" value="1"/>
</dbReference>
<sequence>MKLVIAEKPSVAMALAQVVSATARKDGYMEGNGYLVSWCVGHLVRLCDAADYDEKYRKWIYDDLPIIPVQWKKKALEGTRKQFEILKRLMHRTDVEEVICGTDAGREGELIFRFVYEQAECTKTVKRLWISSMEESSIREGFANLKDGSCYDDLYHSALCRAEADWLVGINASRLFSVLYNKNLKVGRVQTPTLAMIVDRDQKVKNFVKEHFYETHLRCGNLEAVSGKFSTEEEAHKLADLCRGKTCRITKDESETKTVHPPKLYDLTTLQRDANRILGYTAQDTLDAAQSLYESKLVTYPRTDSQYLTNDMEVTAEELVEMLEDIQDFLEPEDLESEPEVKQTLNSRKVSDHHAIIPTGQVKNMDVKKLKERDRNVLYLIESRFLMAVGKSYIYETHQCEVQCEKQIFSMVLRRVKQKGFKSIEKKMLLFFGKKPQTEADDFPEIHLMEETEPCEADVREKWTQPPKQFTEDTLLAAMERAGNDELTEESEKEGMGTPATRAGIIEKLISSGFVARDKKNLIPTDDGNVLVTILPEELKSPKMTAQWEMQLNEIAQGKADSDDFLKGIITMLRELTARYSGISESEQKRFSEKEGKTEIGKCPRCGSSVYEGQKNFCCSKKGCGFALWKNDRFFESQGKKMDAGVVKKLLSKGRVHYRDLHSRKTGKQYEATIVLADPGDGYVKFNLEFPQR</sequence>
<dbReference type="AlphaFoldDB" id="A0A3E5A1H0"/>
<dbReference type="Gene3D" id="1.10.460.10">
    <property type="entry name" value="Topoisomerase I, domain 2"/>
    <property type="match status" value="1"/>
</dbReference>
<evidence type="ECO:0000256" key="5">
    <source>
        <dbReference type="ARBA" id="ARBA00022842"/>
    </source>
</evidence>
<feature type="domain" description="Topo IA-type catalytic" evidence="14">
    <location>
        <begin position="151"/>
        <end position="577"/>
    </location>
</feature>
<dbReference type="Pfam" id="PF01751">
    <property type="entry name" value="Toprim"/>
    <property type="match status" value="1"/>
</dbReference>
<dbReference type="EMBL" id="QSKF01000014">
    <property type="protein sequence ID" value="RHE37572.1"/>
    <property type="molecule type" value="Genomic_DNA"/>
</dbReference>
<dbReference type="GO" id="GO:0003917">
    <property type="term" value="F:DNA topoisomerase type I (single strand cut, ATP-independent) activity"/>
    <property type="evidence" value="ECO:0007669"/>
    <property type="project" value="UniProtKB-EC"/>
</dbReference>
<dbReference type="RefSeq" id="WP_117739729.1">
    <property type="nucleotide sequence ID" value="NZ_CABJFK010000014.1"/>
</dbReference>
<dbReference type="InterPro" id="IPR023406">
    <property type="entry name" value="Topo_IA_AS"/>
</dbReference>
<dbReference type="InterPro" id="IPR013825">
    <property type="entry name" value="Topo_IA_cen_sub2"/>
</dbReference>
<dbReference type="NCBIfam" id="TIGR01056">
    <property type="entry name" value="topB"/>
    <property type="match status" value="1"/>
</dbReference>
<dbReference type="Gene3D" id="2.70.20.10">
    <property type="entry name" value="Topoisomerase I, domain 3"/>
    <property type="match status" value="1"/>
</dbReference>
<evidence type="ECO:0000313" key="16">
    <source>
        <dbReference type="EMBL" id="RHE12428.1"/>
    </source>
</evidence>
<dbReference type="GO" id="GO:0006265">
    <property type="term" value="P:DNA topological change"/>
    <property type="evidence" value="ECO:0007669"/>
    <property type="project" value="InterPro"/>
</dbReference>
<dbReference type="InterPro" id="IPR013497">
    <property type="entry name" value="Topo_IA_cen"/>
</dbReference>
<dbReference type="Pfam" id="PF01131">
    <property type="entry name" value="Topoisom_bac"/>
    <property type="match status" value="1"/>
</dbReference>
<dbReference type="CDD" id="cd00186">
    <property type="entry name" value="TOP1Ac"/>
    <property type="match status" value="1"/>
</dbReference>
<dbReference type="Proteomes" id="UP000283745">
    <property type="component" value="Unassembled WGS sequence"/>
</dbReference>
<evidence type="ECO:0000256" key="3">
    <source>
        <dbReference type="ARBA" id="ARBA00012891"/>
    </source>
</evidence>
<evidence type="ECO:0000259" key="14">
    <source>
        <dbReference type="PROSITE" id="PS52039"/>
    </source>
</evidence>
<evidence type="ECO:0000256" key="10">
    <source>
        <dbReference type="ARBA" id="ARBA00031985"/>
    </source>
</evidence>
<evidence type="ECO:0000256" key="4">
    <source>
        <dbReference type="ARBA" id="ARBA00022723"/>
    </source>
</evidence>
<comment type="caution">
    <text evidence="15">The sequence shown here is derived from an EMBL/GenBank/DDBJ whole genome shotgun (WGS) entry which is preliminary data.</text>
</comment>
<keyword evidence="8 15" id="KW-0413">Isomerase</keyword>
<evidence type="ECO:0000313" key="17">
    <source>
        <dbReference type="EMBL" id="RHE37572.1"/>
    </source>
</evidence>
<dbReference type="InterPro" id="IPR005738">
    <property type="entry name" value="TopoIII"/>
</dbReference>
<evidence type="ECO:0000259" key="13">
    <source>
        <dbReference type="PROSITE" id="PS50880"/>
    </source>
</evidence>
<dbReference type="Gene3D" id="1.10.290.10">
    <property type="entry name" value="Topoisomerase I, domain 4"/>
    <property type="match status" value="1"/>
</dbReference>
<evidence type="ECO:0000313" key="18">
    <source>
        <dbReference type="Proteomes" id="UP000261222"/>
    </source>
</evidence>
<dbReference type="InterPro" id="IPR023405">
    <property type="entry name" value="Topo_IA_core_domain"/>
</dbReference>
<proteinExistence type="inferred from homology"/>
<dbReference type="InterPro" id="IPR006171">
    <property type="entry name" value="TOPRIM_dom"/>
</dbReference>
<dbReference type="PANTHER" id="PTHR11390">
    <property type="entry name" value="PROKARYOTIC DNA TOPOISOMERASE"/>
    <property type="match status" value="1"/>
</dbReference>
<dbReference type="GO" id="GO:0043597">
    <property type="term" value="C:cytoplasmic replication fork"/>
    <property type="evidence" value="ECO:0007669"/>
    <property type="project" value="TreeGrafter"/>
</dbReference>
<comment type="similarity">
    <text evidence="2">Belongs to the type IA topoisomerase family.</text>
</comment>
<dbReference type="InterPro" id="IPR000380">
    <property type="entry name" value="Topo_IA"/>
</dbReference>
<dbReference type="InterPro" id="IPR034144">
    <property type="entry name" value="TOPRIM_TopoIII"/>
</dbReference>
<gene>
    <name evidence="17" type="ORF">DW740_15015</name>
    <name evidence="16" type="ORF">DW767_08680</name>
    <name evidence="15" type="ORF">DXB81_17070</name>
</gene>
<dbReference type="GO" id="GO:0003677">
    <property type="term" value="F:DNA binding"/>
    <property type="evidence" value="ECO:0007669"/>
    <property type="project" value="UniProtKB-KW"/>
</dbReference>
<dbReference type="Proteomes" id="UP000284644">
    <property type="component" value="Unassembled WGS sequence"/>
</dbReference>
<dbReference type="EMBL" id="QSUB01000012">
    <property type="protein sequence ID" value="RGN01934.1"/>
    <property type="molecule type" value="Genomic_DNA"/>
</dbReference>
<evidence type="ECO:0000256" key="12">
    <source>
        <dbReference type="ARBA" id="ARBA00032877"/>
    </source>
</evidence>
<evidence type="ECO:0000256" key="2">
    <source>
        <dbReference type="ARBA" id="ARBA00009446"/>
    </source>
</evidence>
<accession>A0A3E5A1H0</accession>
<dbReference type="SUPFAM" id="SSF56712">
    <property type="entry name" value="Prokaryotic type I DNA topoisomerase"/>
    <property type="match status" value="1"/>
</dbReference>
<dbReference type="CDD" id="cd03362">
    <property type="entry name" value="TOPRIM_TopoIA_TopoIII"/>
    <property type="match status" value="1"/>
</dbReference>
<dbReference type="InterPro" id="IPR003601">
    <property type="entry name" value="Topo_IA_2"/>
</dbReference>
<dbReference type="GO" id="GO:0046872">
    <property type="term" value="F:metal ion binding"/>
    <property type="evidence" value="ECO:0007669"/>
    <property type="project" value="UniProtKB-KW"/>
</dbReference>
<dbReference type="Proteomes" id="UP000261222">
    <property type="component" value="Unassembled WGS sequence"/>
</dbReference>
<evidence type="ECO:0000313" key="19">
    <source>
        <dbReference type="Proteomes" id="UP000283745"/>
    </source>
</evidence>
<dbReference type="SMART" id="SM00436">
    <property type="entry name" value="TOP1Bc"/>
    <property type="match status" value="1"/>
</dbReference>
<evidence type="ECO:0000256" key="8">
    <source>
        <dbReference type="ARBA" id="ARBA00023235"/>
    </source>
</evidence>
<dbReference type="EC" id="5.6.2.1" evidence="3"/>
<dbReference type="InterPro" id="IPR013824">
    <property type="entry name" value="Topo_IA_cen_sub1"/>
</dbReference>
<keyword evidence="6" id="KW-0799">Topoisomerase</keyword>
<dbReference type="PROSITE" id="PS52039">
    <property type="entry name" value="TOPO_IA_2"/>
    <property type="match status" value="1"/>
</dbReference>
<dbReference type="PROSITE" id="PS50880">
    <property type="entry name" value="TOPRIM"/>
    <property type="match status" value="1"/>
</dbReference>
<dbReference type="PRINTS" id="PR00417">
    <property type="entry name" value="PRTPISMRASEI"/>
</dbReference>
<organism evidence="15 18">
    <name type="scientific">Blautia obeum</name>
    <dbReference type="NCBI Taxonomy" id="40520"/>
    <lineage>
        <taxon>Bacteria</taxon>
        <taxon>Bacillati</taxon>
        <taxon>Bacillota</taxon>
        <taxon>Clostridia</taxon>
        <taxon>Lachnospirales</taxon>
        <taxon>Lachnospiraceae</taxon>
        <taxon>Blautia</taxon>
    </lineage>
</organism>
<dbReference type="InterPro" id="IPR013826">
    <property type="entry name" value="Topo_IA_cen_sub3"/>
</dbReference>
<dbReference type="PROSITE" id="PS00396">
    <property type="entry name" value="TOPO_IA_1"/>
    <property type="match status" value="1"/>
</dbReference>
<keyword evidence="5" id="KW-0460">Magnesium</keyword>
<evidence type="ECO:0000256" key="7">
    <source>
        <dbReference type="ARBA" id="ARBA00023125"/>
    </source>
</evidence>
<comment type="catalytic activity">
    <reaction evidence="1">
        <text>ATP-independent breakage of single-stranded DNA, followed by passage and rejoining.</text>
        <dbReference type="EC" id="5.6.2.1"/>
    </reaction>
</comment>
<evidence type="ECO:0000256" key="11">
    <source>
        <dbReference type="ARBA" id="ARBA00032235"/>
    </source>
</evidence>
<evidence type="ECO:0000256" key="6">
    <source>
        <dbReference type="ARBA" id="ARBA00023029"/>
    </source>
</evidence>
<dbReference type="GO" id="GO:0006281">
    <property type="term" value="P:DNA repair"/>
    <property type="evidence" value="ECO:0007669"/>
    <property type="project" value="TreeGrafter"/>
</dbReference>
<evidence type="ECO:0000256" key="1">
    <source>
        <dbReference type="ARBA" id="ARBA00000213"/>
    </source>
</evidence>
<dbReference type="InterPro" id="IPR003602">
    <property type="entry name" value="Topo_IA_DNA-bd_dom"/>
</dbReference>
<evidence type="ECO:0000256" key="9">
    <source>
        <dbReference type="ARBA" id="ARBA00030003"/>
    </source>
</evidence>
<protein>
    <recommendedName>
        <fullName evidence="3">DNA topoisomerase</fullName>
        <ecNumber evidence="3">5.6.2.1</ecNumber>
    </recommendedName>
    <alternativeName>
        <fullName evidence="12">Omega-protein</fullName>
    </alternativeName>
    <alternativeName>
        <fullName evidence="11">Relaxing enzyme</fullName>
    </alternativeName>
    <alternativeName>
        <fullName evidence="9">Swivelase</fullName>
    </alternativeName>
    <alternativeName>
        <fullName evidence="10">Untwisting enzyme</fullName>
    </alternativeName>
</protein>
<name>A0A3E5A1H0_9FIRM</name>
<evidence type="ECO:0000313" key="20">
    <source>
        <dbReference type="Proteomes" id="UP000284644"/>
    </source>
</evidence>
<reference evidence="18 19" key="1">
    <citation type="submission" date="2018-08" db="EMBL/GenBank/DDBJ databases">
        <title>A genome reference for cultivated species of the human gut microbiota.</title>
        <authorList>
            <person name="Zou Y."/>
            <person name="Xue W."/>
            <person name="Luo G."/>
        </authorList>
    </citation>
    <scope>NUCLEOTIDE SEQUENCE [LARGE SCALE GENOMIC DNA]</scope>
    <source>
        <strain evidence="17 19">AM28-23</strain>
        <strain evidence="16 20">AM29-25AC</strain>
        <strain evidence="15 18">OM06-11AA</strain>
    </source>
</reference>
<feature type="domain" description="Toprim" evidence="13">
    <location>
        <begin position="1"/>
        <end position="134"/>
    </location>
</feature>
<dbReference type="Gene3D" id="3.40.50.140">
    <property type="match status" value="1"/>
</dbReference>
<evidence type="ECO:0000313" key="15">
    <source>
        <dbReference type="EMBL" id="RGN01934.1"/>
    </source>
</evidence>